<evidence type="ECO:0000256" key="1">
    <source>
        <dbReference type="SAM" id="MobiDB-lite"/>
    </source>
</evidence>
<name>A0ABQ7JBE6_9APIC</name>
<gene>
    <name evidence="2" type="ORF">IE077_002213</name>
</gene>
<evidence type="ECO:0000313" key="2">
    <source>
        <dbReference type="EMBL" id="KAF8821283.1"/>
    </source>
</evidence>
<accession>A0ABQ7JBE6</accession>
<protein>
    <submittedName>
        <fullName evidence="2">Uncharacterized protein</fullName>
    </submittedName>
</protein>
<reference evidence="2 3" key="1">
    <citation type="journal article" date="2020" name="bioRxiv">
        <title>Metabolic contributions of an alphaproteobacterial endosymbiont in the apicomplexan Cardiosporidium cionae.</title>
        <authorList>
            <person name="Hunter E.S."/>
            <person name="Paight C.J."/>
            <person name="Lane C.E."/>
        </authorList>
    </citation>
    <scope>NUCLEOTIDE SEQUENCE [LARGE SCALE GENOMIC DNA]</scope>
    <source>
        <strain evidence="2">ESH_2018</strain>
    </source>
</reference>
<dbReference type="Proteomes" id="UP000823046">
    <property type="component" value="Unassembled WGS sequence"/>
</dbReference>
<keyword evidence="3" id="KW-1185">Reference proteome</keyword>
<evidence type="ECO:0000313" key="3">
    <source>
        <dbReference type="Proteomes" id="UP000823046"/>
    </source>
</evidence>
<dbReference type="EMBL" id="JADAQX010000201">
    <property type="protein sequence ID" value="KAF8821283.1"/>
    <property type="molecule type" value="Genomic_DNA"/>
</dbReference>
<feature type="non-terminal residue" evidence="2">
    <location>
        <position position="609"/>
    </location>
</feature>
<organism evidence="2 3">
    <name type="scientific">Cardiosporidium cionae</name>
    <dbReference type="NCBI Taxonomy" id="476202"/>
    <lineage>
        <taxon>Eukaryota</taxon>
        <taxon>Sar</taxon>
        <taxon>Alveolata</taxon>
        <taxon>Apicomplexa</taxon>
        <taxon>Aconoidasida</taxon>
        <taxon>Nephromycida</taxon>
        <taxon>Cardiosporidium</taxon>
    </lineage>
</organism>
<proteinExistence type="predicted"/>
<feature type="region of interest" description="Disordered" evidence="1">
    <location>
        <begin position="58"/>
        <end position="78"/>
    </location>
</feature>
<sequence>MPIEFRGLHNQPMQRWGPRGGVGVMGGRGFFGHEKNAMADGRGDALRDRMGAFTSVWESRRPPHGYGGPQQHRRGPGDGMFIGDNASFVLDSNEHPMMGASAPMGSISHSRMMGNKGIGGGGGAFYGIAGKESSRNLPDVGPMNSMGAAGEGNGYFYGDLYGEAAIRRVPQYSHFARPILPLYGGSSSSTGEPKSALEDLFLNDEGDAKLASQTIVCYMHLTAKPENAGDSLPIIPRSPSSFPSRMETIEFTEHDVLLHHMYILSPGEKYHPGLLFEGHMNTNPRECEISAFFRNTRDPSHPVFEKLLLMPGWYPDSIILYPEGGVTTCDRIVLTGDFQVLSLIIFGKPIGTRDRFGVFEREAVKMCQRKAMTSTTIDLPSPSDDSLSFLLSDENYYTRNECLRKSFRKYVASSSKETLPKSTLSFSSTGSFSVGMKEIEELKKLILENLVDPCYDSVCLDPVEIMNEEASRLLLQKTKITESVETSLPLTSSPKECILRKMIRFVRLIVNAADSPNSLPTLSLFPKILWIRLLRAATLWCFRSERVRTADETPSTSSLDLPRRIQLQLLALTLLRSCGINVLLLKEMMHLFKDVSIISLLMDIALHAS</sequence>
<comment type="caution">
    <text evidence="2">The sequence shown here is derived from an EMBL/GenBank/DDBJ whole genome shotgun (WGS) entry which is preliminary data.</text>
</comment>